<accession>A0A1H1TH15</accession>
<reference evidence="7" key="1">
    <citation type="submission" date="2016-10" db="EMBL/GenBank/DDBJ databases">
        <authorList>
            <person name="Varghese N."/>
            <person name="Submissions S."/>
        </authorList>
    </citation>
    <scope>NUCLEOTIDE SEQUENCE [LARGE SCALE GENOMIC DNA]</scope>
    <source>
        <strain evidence="7">DSM 22127</strain>
    </source>
</reference>
<evidence type="ECO:0000256" key="3">
    <source>
        <dbReference type="ARBA" id="ARBA00022679"/>
    </source>
</evidence>
<dbReference type="RefSeq" id="WP_197680961.1">
    <property type="nucleotide sequence ID" value="NZ_LT629757.1"/>
</dbReference>
<keyword evidence="7" id="KW-1185">Reference proteome</keyword>
<protein>
    <submittedName>
        <fullName evidence="6">Glycosyl transferase family 2</fullName>
    </submittedName>
</protein>
<evidence type="ECO:0000256" key="2">
    <source>
        <dbReference type="ARBA" id="ARBA00022676"/>
    </source>
</evidence>
<sequence length="365" mass="38289">MTPDATTTATPVVSMLMPVYNEEASVAEAVASALSQSVDPVELLVVDGRSADATVDIVRRLAEADPRVRLLDNPGRTIPCALNIGLAAARADVVARVDAHLTINPDYVATGLAVLAEHPEVAAVGGRRVGVADSATGQAVAAALSSPYGVGDSINHYATEPQETDHASMGVYRTAVLREVGGWDESLRVNEDVDIDHRILATGRRIRYHPDMVMLWSVRESLRDFGRQYRRYGRGKAGMVRKNGPAAVRPRHLAPPGLLGMLTTSALAGVTGHPRVAVALALPYAAVLTKAVSATDLPGGRTPDGALRLAGAFATMHLAWGLGFTEGLLLGAEPALSSGRAPGEQGSRLTRALGRPRSTRGSARA</sequence>
<dbReference type="AlphaFoldDB" id="A0A1H1TH15"/>
<organism evidence="6 7">
    <name type="scientific">Nocardioides scoriae</name>
    <dbReference type="NCBI Taxonomy" id="642780"/>
    <lineage>
        <taxon>Bacteria</taxon>
        <taxon>Bacillati</taxon>
        <taxon>Actinomycetota</taxon>
        <taxon>Actinomycetes</taxon>
        <taxon>Propionibacteriales</taxon>
        <taxon>Nocardioidaceae</taxon>
        <taxon>Nocardioides</taxon>
    </lineage>
</organism>
<evidence type="ECO:0000313" key="6">
    <source>
        <dbReference type="EMBL" id="SDS59512.1"/>
    </source>
</evidence>
<dbReference type="Pfam" id="PF00535">
    <property type="entry name" value="Glycos_transf_2"/>
    <property type="match status" value="1"/>
</dbReference>
<comment type="similarity">
    <text evidence="1">Belongs to the glycosyltransferase 2 family.</text>
</comment>
<gene>
    <name evidence="6" type="ORF">SAMN04488570_2233</name>
</gene>
<evidence type="ECO:0000313" key="7">
    <source>
        <dbReference type="Proteomes" id="UP000198859"/>
    </source>
</evidence>
<dbReference type="EMBL" id="LT629757">
    <property type="protein sequence ID" value="SDS59512.1"/>
    <property type="molecule type" value="Genomic_DNA"/>
</dbReference>
<evidence type="ECO:0000259" key="5">
    <source>
        <dbReference type="Pfam" id="PF00535"/>
    </source>
</evidence>
<evidence type="ECO:0000256" key="4">
    <source>
        <dbReference type="SAM" id="MobiDB-lite"/>
    </source>
</evidence>
<dbReference type="PANTHER" id="PTHR43685:SF5">
    <property type="entry name" value="GLYCOSYLTRANSFERASE EPSE-RELATED"/>
    <property type="match status" value="1"/>
</dbReference>
<name>A0A1H1TH15_9ACTN</name>
<dbReference type="InterPro" id="IPR001173">
    <property type="entry name" value="Glyco_trans_2-like"/>
</dbReference>
<feature type="domain" description="Glycosyltransferase 2-like" evidence="5">
    <location>
        <begin position="14"/>
        <end position="177"/>
    </location>
</feature>
<dbReference type="Gene3D" id="3.90.550.10">
    <property type="entry name" value="Spore Coat Polysaccharide Biosynthesis Protein SpsA, Chain A"/>
    <property type="match status" value="1"/>
</dbReference>
<dbReference type="GO" id="GO:0016757">
    <property type="term" value="F:glycosyltransferase activity"/>
    <property type="evidence" value="ECO:0007669"/>
    <property type="project" value="UniProtKB-KW"/>
</dbReference>
<proteinExistence type="inferred from homology"/>
<dbReference type="InterPro" id="IPR029044">
    <property type="entry name" value="Nucleotide-diphossugar_trans"/>
</dbReference>
<dbReference type="Proteomes" id="UP000198859">
    <property type="component" value="Chromosome I"/>
</dbReference>
<evidence type="ECO:0000256" key="1">
    <source>
        <dbReference type="ARBA" id="ARBA00006739"/>
    </source>
</evidence>
<dbReference type="InterPro" id="IPR050834">
    <property type="entry name" value="Glycosyltransf_2"/>
</dbReference>
<dbReference type="PANTHER" id="PTHR43685">
    <property type="entry name" value="GLYCOSYLTRANSFERASE"/>
    <property type="match status" value="1"/>
</dbReference>
<dbReference type="STRING" id="642780.SAMN04488570_2233"/>
<dbReference type="SUPFAM" id="SSF53448">
    <property type="entry name" value="Nucleotide-diphospho-sugar transferases"/>
    <property type="match status" value="1"/>
</dbReference>
<keyword evidence="2" id="KW-0328">Glycosyltransferase</keyword>
<feature type="region of interest" description="Disordered" evidence="4">
    <location>
        <begin position="337"/>
        <end position="365"/>
    </location>
</feature>
<keyword evidence="3 6" id="KW-0808">Transferase</keyword>